<evidence type="ECO:0000313" key="2">
    <source>
        <dbReference type="EMBL" id="KAK8565791.1"/>
    </source>
</evidence>
<proteinExistence type="predicted"/>
<reference evidence="2 3" key="1">
    <citation type="journal article" date="2024" name="G3 (Bethesda)">
        <title>Genome assembly of Hibiscus sabdariffa L. provides insights into metabolisms of medicinal natural products.</title>
        <authorList>
            <person name="Kim T."/>
        </authorList>
    </citation>
    <scope>NUCLEOTIDE SEQUENCE [LARGE SCALE GENOMIC DNA]</scope>
    <source>
        <strain evidence="2">TK-2024</strain>
        <tissue evidence="2">Old leaves</tissue>
    </source>
</reference>
<evidence type="ECO:0000259" key="1">
    <source>
        <dbReference type="Pfam" id="PF13966"/>
    </source>
</evidence>
<comment type="caution">
    <text evidence="2">The sequence shown here is derived from an EMBL/GenBank/DDBJ whole genome shotgun (WGS) entry which is preliminary data.</text>
</comment>
<gene>
    <name evidence="2" type="ORF">V6N12_059343</name>
</gene>
<evidence type="ECO:0000313" key="3">
    <source>
        <dbReference type="Proteomes" id="UP001472677"/>
    </source>
</evidence>
<accession>A0ABR2EVA0</accession>
<sequence>MNYLPTFDNLSHRSIAVRTSCLLCDETFETASHLISSCAFFKMYLLCFVSRCIIPRVCNESAHFIACLGRSSTTPCIWIENIPHHIEQIALKINGGLSHPNLLAHYCSCFFNASLAISLLSQVFRNHSPAALYLDHVPTFRGVMSSLCIST</sequence>
<dbReference type="Pfam" id="PF13966">
    <property type="entry name" value="zf-RVT"/>
    <property type="match status" value="1"/>
</dbReference>
<keyword evidence="3" id="KW-1185">Reference proteome</keyword>
<organism evidence="2 3">
    <name type="scientific">Hibiscus sabdariffa</name>
    <name type="common">roselle</name>
    <dbReference type="NCBI Taxonomy" id="183260"/>
    <lineage>
        <taxon>Eukaryota</taxon>
        <taxon>Viridiplantae</taxon>
        <taxon>Streptophyta</taxon>
        <taxon>Embryophyta</taxon>
        <taxon>Tracheophyta</taxon>
        <taxon>Spermatophyta</taxon>
        <taxon>Magnoliopsida</taxon>
        <taxon>eudicotyledons</taxon>
        <taxon>Gunneridae</taxon>
        <taxon>Pentapetalae</taxon>
        <taxon>rosids</taxon>
        <taxon>malvids</taxon>
        <taxon>Malvales</taxon>
        <taxon>Malvaceae</taxon>
        <taxon>Malvoideae</taxon>
        <taxon>Hibiscus</taxon>
    </lineage>
</organism>
<protein>
    <recommendedName>
        <fullName evidence="1">Reverse transcriptase zinc-binding domain-containing protein</fullName>
    </recommendedName>
</protein>
<dbReference type="InterPro" id="IPR026960">
    <property type="entry name" value="RVT-Znf"/>
</dbReference>
<dbReference type="Proteomes" id="UP001472677">
    <property type="component" value="Unassembled WGS sequence"/>
</dbReference>
<name>A0ABR2EVA0_9ROSI</name>
<dbReference type="EMBL" id="JBBPBM010000010">
    <property type="protein sequence ID" value="KAK8565791.1"/>
    <property type="molecule type" value="Genomic_DNA"/>
</dbReference>
<feature type="domain" description="Reverse transcriptase zinc-binding" evidence="1">
    <location>
        <begin position="3"/>
        <end position="42"/>
    </location>
</feature>